<reference evidence="3" key="1">
    <citation type="submission" date="2019-06" db="EMBL/GenBank/DDBJ databases">
        <authorList>
            <person name="Broberg M."/>
        </authorList>
    </citation>
    <scope>NUCLEOTIDE SEQUENCE [LARGE SCALE GENOMIC DNA]</scope>
</reference>
<evidence type="ECO:0000256" key="1">
    <source>
        <dbReference type="SAM" id="MobiDB-lite"/>
    </source>
</evidence>
<protein>
    <recommendedName>
        <fullName evidence="4">Protein kinase domain-containing protein</fullName>
    </recommendedName>
</protein>
<dbReference type="Proteomes" id="UP000754883">
    <property type="component" value="Unassembled WGS sequence"/>
</dbReference>
<reference evidence="2 3" key="2">
    <citation type="submission" date="2021-10" db="EMBL/GenBank/DDBJ databases">
        <authorList>
            <person name="Piombo E."/>
        </authorList>
    </citation>
    <scope>NUCLEOTIDE SEQUENCE [LARGE SCALE GENOMIC DNA]</scope>
</reference>
<dbReference type="EMBL" id="CABFNO020001404">
    <property type="protein sequence ID" value="CAG9986443.1"/>
    <property type="molecule type" value="Genomic_DNA"/>
</dbReference>
<proteinExistence type="predicted"/>
<evidence type="ECO:0000313" key="3">
    <source>
        <dbReference type="Proteomes" id="UP000754883"/>
    </source>
</evidence>
<keyword evidence="3" id="KW-1185">Reference proteome</keyword>
<name>A0A9N9XZ50_9HYPO</name>
<evidence type="ECO:0008006" key="4">
    <source>
        <dbReference type="Google" id="ProtNLM"/>
    </source>
</evidence>
<sequence length="422" mass="48238">MPEGHHCEFCLREQEEAEEQPQVAERYERPEVPYQKGLVLQVRAHVPFVPFGNPGYAAPFESRGEEEPASAYGQADWCMGHPYPETEPHPDQSVFNLNLLDPVAVRDGRGAQLLRCEWEGQESRGKPLVAKIYDPMYYARDEIGEDVTWLAASDYSCEAAAYEDLQEAGVDGVMTPKYYGSWTFDLPIGEGETRKVHMVIIEWIDAPTMLSYCEERRVHLIPPQRRLDILAQVFEIRSKLTFYGAESLDLALRNVLIQGDLVNDTTPPRVIFIDFNDSFARNRPNSLYHVTWDKPPNPLCLYWNKRSAEEFAAWFPEPHLSDTDAFNKWAKSLWGNSDEFCVSPEFEDILETRSYAALGDSPPPTPLPDEEYFDIDQEEWLPIREAAKFDPSLWPAFVPDTEFESDDESCSGSEETASDEDN</sequence>
<dbReference type="OrthoDB" id="4267316at2759"/>
<dbReference type="AlphaFoldDB" id="A0A9N9XZ50"/>
<dbReference type="SUPFAM" id="SSF56112">
    <property type="entry name" value="Protein kinase-like (PK-like)"/>
    <property type="match status" value="1"/>
</dbReference>
<comment type="caution">
    <text evidence="2">The sequence shown here is derived from an EMBL/GenBank/DDBJ whole genome shotgun (WGS) entry which is preliminary data.</text>
</comment>
<accession>A0A9N9XZ50</accession>
<evidence type="ECO:0000313" key="2">
    <source>
        <dbReference type="EMBL" id="CAG9986443.1"/>
    </source>
</evidence>
<dbReference type="InterPro" id="IPR011009">
    <property type="entry name" value="Kinase-like_dom_sf"/>
</dbReference>
<gene>
    <name evidence="2" type="ORF">CBYS24578_00012720</name>
</gene>
<organism evidence="2 3">
    <name type="scientific">Clonostachys byssicola</name>
    <dbReference type="NCBI Taxonomy" id="160290"/>
    <lineage>
        <taxon>Eukaryota</taxon>
        <taxon>Fungi</taxon>
        <taxon>Dikarya</taxon>
        <taxon>Ascomycota</taxon>
        <taxon>Pezizomycotina</taxon>
        <taxon>Sordariomycetes</taxon>
        <taxon>Hypocreomycetidae</taxon>
        <taxon>Hypocreales</taxon>
        <taxon>Bionectriaceae</taxon>
        <taxon>Clonostachys</taxon>
    </lineage>
</organism>
<feature type="region of interest" description="Disordered" evidence="1">
    <location>
        <begin position="400"/>
        <end position="422"/>
    </location>
</feature>